<gene>
    <name evidence="1" type="ORF">EGI89_14510</name>
</gene>
<reference evidence="1 2" key="1">
    <citation type="submission" date="2018-10" db="EMBL/GenBank/DDBJ databases">
        <title>Transmission dynamics of multidrug resistant bacteria on intensive care unit surfaces.</title>
        <authorList>
            <person name="D'Souza A.W."/>
            <person name="Potter R.F."/>
            <person name="Wallace M."/>
            <person name="Shupe A."/>
            <person name="Patel S."/>
            <person name="Sun S."/>
            <person name="Gul D."/>
            <person name="Kwon J.H."/>
            <person name="Andleeb S."/>
            <person name="Burnham C.-A.D."/>
            <person name="Dantas G."/>
        </authorList>
    </citation>
    <scope>NUCLEOTIDE SEQUENCE [LARGE SCALE GENOMIC DNA]</scope>
    <source>
        <strain evidence="1 2">WF_348</strain>
    </source>
</reference>
<sequence>MNTSLIKNPTQQSNEQVNQLDEVLYFNPKSEERLIKALSNNRKFEFLMFNLWRTRAVLFNILQDNYDKESKSYLNNVEEKFGNQFHAINDLIGVLLEGTDFHPSIFPQEPTERF</sequence>
<protein>
    <submittedName>
        <fullName evidence="1">Uncharacterized protein</fullName>
    </submittedName>
</protein>
<dbReference type="EMBL" id="RHPO01000052">
    <property type="protein sequence ID" value="RRT87513.1"/>
    <property type="molecule type" value="Genomic_DNA"/>
</dbReference>
<name>A0A3R8SJL2_9FLAO</name>
<organism evidence="1 2">
    <name type="scientific">Empedobacter falsenii</name>
    <dbReference type="NCBI Taxonomy" id="343874"/>
    <lineage>
        <taxon>Bacteria</taxon>
        <taxon>Pseudomonadati</taxon>
        <taxon>Bacteroidota</taxon>
        <taxon>Flavobacteriia</taxon>
        <taxon>Flavobacteriales</taxon>
        <taxon>Weeksellaceae</taxon>
        <taxon>Empedobacter</taxon>
    </lineage>
</organism>
<evidence type="ECO:0000313" key="2">
    <source>
        <dbReference type="Proteomes" id="UP000267844"/>
    </source>
</evidence>
<dbReference type="RefSeq" id="WP_125350721.1">
    <property type="nucleotide sequence ID" value="NZ_RHPN01000053.1"/>
</dbReference>
<accession>A0A3R8SJL2</accession>
<proteinExistence type="predicted"/>
<comment type="caution">
    <text evidence="1">The sequence shown here is derived from an EMBL/GenBank/DDBJ whole genome shotgun (WGS) entry which is preliminary data.</text>
</comment>
<dbReference type="Proteomes" id="UP000267844">
    <property type="component" value="Unassembled WGS sequence"/>
</dbReference>
<dbReference type="AlphaFoldDB" id="A0A3R8SJL2"/>
<evidence type="ECO:0000313" key="1">
    <source>
        <dbReference type="EMBL" id="RRT87513.1"/>
    </source>
</evidence>